<feature type="transmembrane region" description="Helical" evidence="7">
    <location>
        <begin position="249"/>
        <end position="270"/>
    </location>
</feature>
<dbReference type="Pfam" id="PF07690">
    <property type="entry name" value="MFS_1"/>
    <property type="match status" value="1"/>
</dbReference>
<feature type="transmembrane region" description="Helical" evidence="7">
    <location>
        <begin position="482"/>
        <end position="505"/>
    </location>
</feature>
<feature type="transmembrane region" description="Helical" evidence="7">
    <location>
        <begin position="426"/>
        <end position="444"/>
    </location>
</feature>
<dbReference type="CDD" id="cd17321">
    <property type="entry name" value="MFS_MMR_MDR_like"/>
    <property type="match status" value="1"/>
</dbReference>
<proteinExistence type="predicted"/>
<evidence type="ECO:0000256" key="4">
    <source>
        <dbReference type="ARBA" id="ARBA00023136"/>
    </source>
</evidence>
<feature type="region of interest" description="Disordered" evidence="6">
    <location>
        <begin position="1"/>
        <end position="29"/>
    </location>
</feature>
<evidence type="ECO:0000256" key="5">
    <source>
        <dbReference type="ARBA" id="ARBA00023251"/>
    </source>
</evidence>
<feature type="transmembrane region" description="Helical" evidence="7">
    <location>
        <begin position="106"/>
        <end position="123"/>
    </location>
</feature>
<evidence type="ECO:0000256" key="3">
    <source>
        <dbReference type="ARBA" id="ARBA00022989"/>
    </source>
</evidence>
<dbReference type="Gene3D" id="1.20.1250.20">
    <property type="entry name" value="MFS general substrate transporter like domains"/>
    <property type="match status" value="1"/>
</dbReference>
<dbReference type="Gene3D" id="1.20.1720.10">
    <property type="entry name" value="Multidrug resistance protein D"/>
    <property type="match status" value="1"/>
</dbReference>
<keyword evidence="2 7" id="KW-0812">Transmembrane</keyword>
<feature type="region of interest" description="Disordered" evidence="6">
    <location>
        <begin position="513"/>
        <end position="585"/>
    </location>
</feature>
<dbReference type="InterPro" id="IPR020846">
    <property type="entry name" value="MFS_dom"/>
</dbReference>
<evidence type="ECO:0000256" key="6">
    <source>
        <dbReference type="SAM" id="MobiDB-lite"/>
    </source>
</evidence>
<organism evidence="9 10">
    <name type="scientific">Streptomyces stephensoniae</name>
    <dbReference type="NCBI Taxonomy" id="3375367"/>
    <lineage>
        <taxon>Bacteria</taxon>
        <taxon>Bacillati</taxon>
        <taxon>Actinomycetota</taxon>
        <taxon>Actinomycetes</taxon>
        <taxon>Kitasatosporales</taxon>
        <taxon>Streptomycetaceae</taxon>
        <taxon>Streptomyces</taxon>
    </lineage>
</organism>
<evidence type="ECO:0000256" key="1">
    <source>
        <dbReference type="ARBA" id="ARBA00004651"/>
    </source>
</evidence>
<feature type="transmembrane region" description="Helical" evidence="7">
    <location>
        <begin position="327"/>
        <end position="349"/>
    </location>
</feature>
<name>A0ABU2W404_9ACTN</name>
<evidence type="ECO:0000256" key="7">
    <source>
        <dbReference type="SAM" id="Phobius"/>
    </source>
</evidence>
<keyword evidence="3 7" id="KW-1133">Transmembrane helix</keyword>
<feature type="transmembrane region" description="Helical" evidence="7">
    <location>
        <begin position="192"/>
        <end position="212"/>
    </location>
</feature>
<dbReference type="RefSeq" id="WP_311602014.1">
    <property type="nucleotide sequence ID" value="NZ_JAVRFG010000023.1"/>
</dbReference>
<dbReference type="InterPro" id="IPR011701">
    <property type="entry name" value="MFS"/>
</dbReference>
<feature type="transmembrane region" description="Helical" evidence="7">
    <location>
        <begin position="163"/>
        <end position="186"/>
    </location>
</feature>
<feature type="transmembrane region" description="Helical" evidence="7">
    <location>
        <begin position="74"/>
        <end position="94"/>
    </location>
</feature>
<comment type="subcellular location">
    <subcellularLocation>
        <location evidence="1">Cell membrane</location>
        <topology evidence="1">Multi-pass membrane protein</topology>
    </subcellularLocation>
</comment>
<keyword evidence="4 7" id="KW-0472">Membrane</keyword>
<protein>
    <submittedName>
        <fullName evidence="9">MFS transporter</fullName>
    </submittedName>
</protein>
<gene>
    <name evidence="9" type="ORF">RM717_18975</name>
</gene>
<dbReference type="Proteomes" id="UP001180556">
    <property type="component" value="Unassembled WGS sequence"/>
</dbReference>
<evidence type="ECO:0000313" key="10">
    <source>
        <dbReference type="Proteomes" id="UP001180556"/>
    </source>
</evidence>
<dbReference type="EMBL" id="JAVRFG010000023">
    <property type="protein sequence ID" value="MDT0492590.1"/>
    <property type="molecule type" value="Genomic_DNA"/>
</dbReference>
<reference evidence="10" key="1">
    <citation type="submission" date="2023-07" db="EMBL/GenBank/DDBJ databases">
        <title>30 novel species of actinomycetes from the DSMZ collection.</title>
        <authorList>
            <person name="Nouioui I."/>
        </authorList>
    </citation>
    <scope>NUCLEOTIDE SEQUENCE [LARGE SCALE GENOMIC DNA]</scope>
    <source>
        <strain evidence="10">DSM 40932</strain>
    </source>
</reference>
<dbReference type="PROSITE" id="PS50850">
    <property type="entry name" value="MFS"/>
    <property type="match status" value="1"/>
</dbReference>
<feature type="transmembrane region" description="Helical" evidence="7">
    <location>
        <begin position="224"/>
        <end position="243"/>
    </location>
</feature>
<dbReference type="PANTHER" id="PTHR42718">
    <property type="entry name" value="MAJOR FACILITATOR SUPERFAMILY MULTIDRUG TRANSPORTER MFSC"/>
    <property type="match status" value="1"/>
</dbReference>
<feature type="transmembrane region" description="Helical" evidence="7">
    <location>
        <begin position="381"/>
        <end position="405"/>
    </location>
</feature>
<feature type="transmembrane region" description="Helical" evidence="7">
    <location>
        <begin position="36"/>
        <end position="54"/>
    </location>
</feature>
<feature type="transmembrane region" description="Helical" evidence="7">
    <location>
        <begin position="356"/>
        <end position="375"/>
    </location>
</feature>
<dbReference type="SUPFAM" id="SSF103473">
    <property type="entry name" value="MFS general substrate transporter"/>
    <property type="match status" value="1"/>
</dbReference>
<feature type="domain" description="Major facilitator superfamily (MFS) profile" evidence="8">
    <location>
        <begin position="38"/>
        <end position="509"/>
    </location>
</feature>
<dbReference type="InterPro" id="IPR005829">
    <property type="entry name" value="Sugar_transporter_CS"/>
</dbReference>
<keyword evidence="10" id="KW-1185">Reference proteome</keyword>
<accession>A0ABU2W404</accession>
<keyword evidence="5" id="KW-0046">Antibiotic resistance</keyword>
<dbReference type="PROSITE" id="PS00216">
    <property type="entry name" value="SUGAR_TRANSPORT_1"/>
    <property type="match status" value="1"/>
</dbReference>
<dbReference type="PANTHER" id="PTHR42718:SF42">
    <property type="entry name" value="EXPORT PROTEIN"/>
    <property type="match status" value="1"/>
</dbReference>
<evidence type="ECO:0000313" key="9">
    <source>
        <dbReference type="EMBL" id="MDT0492590.1"/>
    </source>
</evidence>
<evidence type="ECO:0000259" key="8">
    <source>
        <dbReference type="PROSITE" id="PS50850"/>
    </source>
</evidence>
<comment type="caution">
    <text evidence="9">The sequence shown here is derived from an EMBL/GenBank/DDBJ whole genome shotgun (WGS) entry which is preliminary data.</text>
</comment>
<feature type="transmembrane region" description="Helical" evidence="7">
    <location>
        <begin position="291"/>
        <end position="312"/>
    </location>
</feature>
<feature type="transmembrane region" description="Helical" evidence="7">
    <location>
        <begin position="129"/>
        <end position="151"/>
    </location>
</feature>
<sequence>MTTPRAETPPDDGPVDHRTPGAGPGPSVPDTGRQRWLVLLLMGFALCVVVLNNSSLNVAIPELMRDLRVDLPTVQWIVDSYSIVFAGLLIVAGAWSDRWGRKRMTLGGLAVFAVASALAVLATEAWHVVLVRAVLGAAAAFVMPGTLAILLHAFPRRERARAIALWTGIAVLGVALGPVLGGLVVTTSGWSGVFWLNVPPAVAVVLAGVLVVRESADPQRRPTDTLGAMLSVVAVGALVFTVIEAGQHGVLHVRTGLGAAVALTAGVAFVRRLSRTPFPLLELALLRQKRFRGAALGNMLLFFGLAGTLFVLTQRLQVQLGMSPLKAGLAVGPIALTAFAASACSPLVARRLGPRWTVTGGLLLVAAGISVVGWWGGSYEVIAPALVAVGVGFGVATPVATDLLVSTLSEDRASSGSALNDTMQETGFALGVAAVGAVLNRVFVSALDGPGTLQQARAVAEELPVRAGAALLDRADTAFDDAARAALTVAALVTVAGALVAFRLLARGGEGALPRGVVRHAPGGGSGAPKDGRTASGDGSGTPQGAHISYEGGSGAPDVAGAPAPGPGAGPAGPRASLTADEHRP</sequence>
<dbReference type="InterPro" id="IPR036259">
    <property type="entry name" value="MFS_trans_sf"/>
</dbReference>
<evidence type="ECO:0000256" key="2">
    <source>
        <dbReference type="ARBA" id="ARBA00022692"/>
    </source>
</evidence>